<feature type="domain" description="Ig-like" evidence="2">
    <location>
        <begin position="5"/>
        <end position="134"/>
    </location>
</feature>
<gene>
    <name evidence="4" type="primary">LOC116219852</name>
</gene>
<reference evidence="4" key="1">
    <citation type="submission" date="2025-08" db="UniProtKB">
        <authorList>
            <consortium name="RefSeq"/>
        </authorList>
    </citation>
    <scope>IDENTIFICATION</scope>
</reference>
<protein>
    <submittedName>
        <fullName evidence="4">Uncharacterized protein LOC116219852</fullName>
    </submittedName>
</protein>
<dbReference type="OrthoDB" id="8869347at2759"/>
<dbReference type="PROSITE" id="PS50835">
    <property type="entry name" value="IG_LIKE"/>
    <property type="match status" value="1"/>
</dbReference>
<dbReference type="GO" id="GO:1990782">
    <property type="term" value="F:protein tyrosine kinase binding"/>
    <property type="evidence" value="ECO:0007669"/>
    <property type="project" value="TreeGrafter"/>
</dbReference>
<organism evidence="3 4">
    <name type="scientific">Clupea harengus</name>
    <name type="common">Atlantic herring</name>
    <dbReference type="NCBI Taxonomy" id="7950"/>
    <lineage>
        <taxon>Eukaryota</taxon>
        <taxon>Metazoa</taxon>
        <taxon>Chordata</taxon>
        <taxon>Craniata</taxon>
        <taxon>Vertebrata</taxon>
        <taxon>Euteleostomi</taxon>
        <taxon>Actinopterygii</taxon>
        <taxon>Neopterygii</taxon>
        <taxon>Teleostei</taxon>
        <taxon>Clupei</taxon>
        <taxon>Clupeiformes</taxon>
        <taxon>Clupeoidei</taxon>
        <taxon>Clupeidae</taxon>
        <taxon>Clupea</taxon>
    </lineage>
</organism>
<dbReference type="InterPro" id="IPR036179">
    <property type="entry name" value="Ig-like_dom_sf"/>
</dbReference>
<dbReference type="RefSeq" id="XP_031419666.1">
    <property type="nucleotide sequence ID" value="XM_031563806.2"/>
</dbReference>
<dbReference type="GO" id="GO:0009897">
    <property type="term" value="C:external side of plasma membrane"/>
    <property type="evidence" value="ECO:0007669"/>
    <property type="project" value="TreeGrafter"/>
</dbReference>
<dbReference type="PANTHER" id="PTHR11422:SF5">
    <property type="entry name" value="DIVERSE IMMUNOGLOBULIN DOMAIN-CONTAINING PROTEIN 1.1 ISOFORM X1-RELATED"/>
    <property type="match status" value="1"/>
</dbReference>
<dbReference type="InterPro" id="IPR007110">
    <property type="entry name" value="Ig-like_dom"/>
</dbReference>
<dbReference type="Pfam" id="PF07686">
    <property type="entry name" value="V-set"/>
    <property type="match status" value="1"/>
</dbReference>
<dbReference type="PANTHER" id="PTHR11422">
    <property type="entry name" value="T-CELL SURFACE GLYCOPROTEIN CD4"/>
    <property type="match status" value="1"/>
</dbReference>
<dbReference type="InterPro" id="IPR013783">
    <property type="entry name" value="Ig-like_fold"/>
</dbReference>
<sequence length="220" mass="23698">MASIPCALMVLLICLSQDHMGVQGWIPTVFSSVGGDATLPCNKEVPPDCSSTEWIYAGPKAIGEVVIKGKISYTAFPHRARRLSLGSDCSLHITDVTTEDAGVYTCNSEDVYLSVLQVTASPSETEMEANSTVTLQCVLHTPDNWDGVDNGFSLSWADEKIKKLENIQNCQIKTPVAPLPCSITLTEELRGPNPVHTHTCQLTAGGQIKTSVSHTIRVKG</sequence>
<keyword evidence="1" id="KW-0732">Signal</keyword>
<dbReference type="GO" id="GO:0045121">
    <property type="term" value="C:membrane raft"/>
    <property type="evidence" value="ECO:0007669"/>
    <property type="project" value="TreeGrafter"/>
</dbReference>
<dbReference type="GO" id="GO:0042289">
    <property type="term" value="F:MHC class II protein binding"/>
    <property type="evidence" value="ECO:0007669"/>
    <property type="project" value="TreeGrafter"/>
</dbReference>
<dbReference type="GO" id="GO:0070374">
    <property type="term" value="P:positive regulation of ERK1 and ERK2 cascade"/>
    <property type="evidence" value="ECO:0007669"/>
    <property type="project" value="TreeGrafter"/>
</dbReference>
<dbReference type="Gene3D" id="2.60.40.10">
    <property type="entry name" value="Immunoglobulins"/>
    <property type="match status" value="1"/>
</dbReference>
<dbReference type="InterPro" id="IPR013106">
    <property type="entry name" value="Ig_V-set"/>
</dbReference>
<dbReference type="GO" id="GO:0035723">
    <property type="term" value="P:interleukin-15-mediated signaling pathway"/>
    <property type="evidence" value="ECO:0007669"/>
    <property type="project" value="TreeGrafter"/>
</dbReference>
<dbReference type="KEGG" id="char:116219852"/>
<dbReference type="Proteomes" id="UP000515152">
    <property type="component" value="Chromosome 26"/>
</dbReference>
<name>A0A6P8F6A5_CLUHA</name>
<evidence type="ECO:0000313" key="3">
    <source>
        <dbReference type="Proteomes" id="UP000515152"/>
    </source>
</evidence>
<dbReference type="GO" id="GO:0042110">
    <property type="term" value="P:T cell activation"/>
    <property type="evidence" value="ECO:0007669"/>
    <property type="project" value="TreeGrafter"/>
</dbReference>
<keyword evidence="3" id="KW-1185">Reference proteome</keyword>
<evidence type="ECO:0000256" key="1">
    <source>
        <dbReference type="SAM" id="SignalP"/>
    </source>
</evidence>
<dbReference type="SMART" id="SM00409">
    <property type="entry name" value="IG"/>
    <property type="match status" value="2"/>
</dbReference>
<dbReference type="SUPFAM" id="SSF48726">
    <property type="entry name" value="Immunoglobulin"/>
    <property type="match status" value="1"/>
</dbReference>
<evidence type="ECO:0000259" key="2">
    <source>
        <dbReference type="PROSITE" id="PS50835"/>
    </source>
</evidence>
<accession>A0A6P8F6A5</accession>
<feature type="chain" id="PRO_5028219955" evidence="1">
    <location>
        <begin position="25"/>
        <end position="220"/>
    </location>
</feature>
<feature type="signal peptide" evidence="1">
    <location>
        <begin position="1"/>
        <end position="24"/>
    </location>
</feature>
<dbReference type="InterPro" id="IPR003599">
    <property type="entry name" value="Ig_sub"/>
</dbReference>
<evidence type="ECO:0000313" key="4">
    <source>
        <dbReference type="RefSeq" id="XP_031419666.1"/>
    </source>
</evidence>
<dbReference type="GeneID" id="116219852"/>
<dbReference type="AlphaFoldDB" id="A0A6P8F6A5"/>
<proteinExistence type="predicted"/>